<evidence type="ECO:0000256" key="1">
    <source>
        <dbReference type="SAM" id="MobiDB-lite"/>
    </source>
</evidence>
<dbReference type="SMART" id="SM00516">
    <property type="entry name" value="SEC14"/>
    <property type="match status" value="1"/>
</dbReference>
<dbReference type="SMART" id="SM01100">
    <property type="entry name" value="CRAL_TRIO_N"/>
    <property type="match status" value="1"/>
</dbReference>
<evidence type="ECO:0000313" key="3">
    <source>
        <dbReference type="EMBL" id="KAF9483527.1"/>
    </source>
</evidence>
<dbReference type="InterPro" id="IPR036865">
    <property type="entry name" value="CRAL-TRIO_dom_sf"/>
</dbReference>
<evidence type="ECO:0000259" key="2">
    <source>
        <dbReference type="PROSITE" id="PS50191"/>
    </source>
</evidence>
<organism evidence="3 4">
    <name type="scientific">Pholiota conissans</name>
    <dbReference type="NCBI Taxonomy" id="109636"/>
    <lineage>
        <taxon>Eukaryota</taxon>
        <taxon>Fungi</taxon>
        <taxon>Dikarya</taxon>
        <taxon>Basidiomycota</taxon>
        <taxon>Agaricomycotina</taxon>
        <taxon>Agaricomycetes</taxon>
        <taxon>Agaricomycetidae</taxon>
        <taxon>Agaricales</taxon>
        <taxon>Agaricineae</taxon>
        <taxon>Strophariaceae</taxon>
        <taxon>Pholiota</taxon>
    </lineage>
</organism>
<dbReference type="SUPFAM" id="SSF46938">
    <property type="entry name" value="CRAL/TRIO N-terminal domain"/>
    <property type="match status" value="1"/>
</dbReference>
<dbReference type="InterPro" id="IPR011074">
    <property type="entry name" value="CRAL/TRIO_N_dom"/>
</dbReference>
<sequence length="329" mass="37423">MTTDFYCFTTYVLDRILPPFKPGRVDIQKACSKMTFGNYNYTDILENFRKELINEDALQEGDTIGTDDETLLRFLKARKFDVAHAKQMFKDAQRWRKTVGGIGLDEMYKNIDPFDYLEREVVFESWPMWFHKTDKKGRPLNIELFGGMNLSKLYEVCTPERHWQTFLVNAECLTRECLPAASRAAGRPIGTAFVIVDLKGFGLGAFWHMKSLVRDAFQVSQDYYPETMGQLAIINAPATFTMIWNVVRPWLSKETAAKIDILGSDYQDVLLELIDEENLPTSLGGKCTCSDVGGCHLSGAGPWQEGRVGWGPRSRMENKKVAGPEPQEI</sequence>
<dbReference type="Pfam" id="PF00650">
    <property type="entry name" value="CRAL_TRIO"/>
    <property type="match status" value="1"/>
</dbReference>
<dbReference type="Gene3D" id="1.10.8.20">
    <property type="entry name" value="N-terminal domain of phosphatidylinositol transfer protein sec14p"/>
    <property type="match status" value="1"/>
</dbReference>
<dbReference type="PANTHER" id="PTHR45657:SF1">
    <property type="entry name" value="CRAL-TRIO DOMAIN-CONTAINING PROTEIN YKL091C-RELATED"/>
    <property type="match status" value="1"/>
</dbReference>
<dbReference type="Gene3D" id="3.40.525.10">
    <property type="entry name" value="CRAL-TRIO lipid binding domain"/>
    <property type="match status" value="1"/>
</dbReference>
<reference evidence="3" key="1">
    <citation type="submission" date="2020-11" db="EMBL/GenBank/DDBJ databases">
        <authorList>
            <consortium name="DOE Joint Genome Institute"/>
            <person name="Ahrendt S."/>
            <person name="Riley R."/>
            <person name="Andreopoulos W."/>
            <person name="Labutti K."/>
            <person name="Pangilinan J."/>
            <person name="Ruiz-Duenas F.J."/>
            <person name="Barrasa J.M."/>
            <person name="Sanchez-Garcia M."/>
            <person name="Camarero S."/>
            <person name="Miyauchi S."/>
            <person name="Serrano A."/>
            <person name="Linde D."/>
            <person name="Babiker R."/>
            <person name="Drula E."/>
            <person name="Ayuso-Fernandez I."/>
            <person name="Pacheco R."/>
            <person name="Padilla G."/>
            <person name="Ferreira P."/>
            <person name="Barriuso J."/>
            <person name="Kellner H."/>
            <person name="Castanera R."/>
            <person name="Alfaro M."/>
            <person name="Ramirez L."/>
            <person name="Pisabarro A.G."/>
            <person name="Kuo A."/>
            <person name="Tritt A."/>
            <person name="Lipzen A."/>
            <person name="He G."/>
            <person name="Yan M."/>
            <person name="Ng V."/>
            <person name="Cullen D."/>
            <person name="Martin F."/>
            <person name="Rosso M.-N."/>
            <person name="Henrissat B."/>
            <person name="Hibbett D."/>
            <person name="Martinez A.T."/>
            <person name="Grigoriev I.V."/>
        </authorList>
    </citation>
    <scope>NUCLEOTIDE SEQUENCE</scope>
    <source>
        <strain evidence="3">CIRM-BRFM 674</strain>
    </source>
</reference>
<dbReference type="EMBL" id="MU155153">
    <property type="protein sequence ID" value="KAF9483527.1"/>
    <property type="molecule type" value="Genomic_DNA"/>
</dbReference>
<name>A0A9P5Z9Q5_9AGAR</name>
<feature type="domain" description="CRAL-TRIO" evidence="2">
    <location>
        <begin position="118"/>
        <end position="291"/>
    </location>
</feature>
<dbReference type="InterPro" id="IPR036273">
    <property type="entry name" value="CRAL/TRIO_N_dom_sf"/>
</dbReference>
<dbReference type="PANTHER" id="PTHR45657">
    <property type="entry name" value="CRAL-TRIO DOMAIN-CONTAINING PROTEIN YKL091C-RELATED"/>
    <property type="match status" value="1"/>
</dbReference>
<dbReference type="AlphaFoldDB" id="A0A9P5Z9Q5"/>
<dbReference type="InterPro" id="IPR001251">
    <property type="entry name" value="CRAL-TRIO_dom"/>
</dbReference>
<dbReference type="InterPro" id="IPR051026">
    <property type="entry name" value="PI/PC_transfer"/>
</dbReference>
<gene>
    <name evidence="3" type="ORF">BDN70DRAFT_873841</name>
</gene>
<feature type="region of interest" description="Disordered" evidence="1">
    <location>
        <begin position="307"/>
        <end position="329"/>
    </location>
</feature>
<dbReference type="Proteomes" id="UP000807469">
    <property type="component" value="Unassembled WGS sequence"/>
</dbReference>
<proteinExistence type="predicted"/>
<dbReference type="PROSITE" id="PS50191">
    <property type="entry name" value="CRAL_TRIO"/>
    <property type="match status" value="1"/>
</dbReference>
<comment type="caution">
    <text evidence="3">The sequence shown here is derived from an EMBL/GenBank/DDBJ whole genome shotgun (WGS) entry which is preliminary data.</text>
</comment>
<dbReference type="SUPFAM" id="SSF52087">
    <property type="entry name" value="CRAL/TRIO domain"/>
    <property type="match status" value="1"/>
</dbReference>
<dbReference type="CDD" id="cd00170">
    <property type="entry name" value="SEC14"/>
    <property type="match status" value="1"/>
</dbReference>
<keyword evidence="4" id="KW-1185">Reference proteome</keyword>
<dbReference type="OrthoDB" id="1434354at2759"/>
<evidence type="ECO:0000313" key="4">
    <source>
        <dbReference type="Proteomes" id="UP000807469"/>
    </source>
</evidence>
<dbReference type="Pfam" id="PF03765">
    <property type="entry name" value="CRAL_TRIO_N"/>
    <property type="match status" value="1"/>
</dbReference>
<protein>
    <submittedName>
        <fullName evidence="3">CRAL/TRIO domain-containing protein</fullName>
    </submittedName>
</protein>
<accession>A0A9P5Z9Q5</accession>